<evidence type="ECO:0000259" key="7">
    <source>
        <dbReference type="PROSITE" id="PS50011"/>
    </source>
</evidence>
<dbReference type="RefSeq" id="WP_255892062.1">
    <property type="nucleotide sequence ID" value="NZ_JAFMZM010000005.1"/>
</dbReference>
<name>A0ABW2N5C7_9ACTN</name>
<keyword evidence="9" id="KW-1185">Reference proteome</keyword>
<dbReference type="Proteomes" id="UP001596524">
    <property type="component" value="Unassembled WGS sequence"/>
</dbReference>
<evidence type="ECO:0000256" key="1">
    <source>
        <dbReference type="ARBA" id="ARBA00012513"/>
    </source>
</evidence>
<dbReference type="SMART" id="SM00220">
    <property type="entry name" value="S_TKc"/>
    <property type="match status" value="1"/>
</dbReference>
<accession>A0ABW2N5C7</accession>
<evidence type="ECO:0000256" key="5">
    <source>
        <dbReference type="ARBA" id="ARBA00022777"/>
    </source>
</evidence>
<dbReference type="PANTHER" id="PTHR43289:SF6">
    <property type="entry name" value="SERINE_THREONINE-PROTEIN KINASE NEKL-3"/>
    <property type="match status" value="1"/>
</dbReference>
<keyword evidence="6" id="KW-0067">ATP-binding</keyword>
<evidence type="ECO:0000313" key="8">
    <source>
        <dbReference type="EMBL" id="MFC7362208.1"/>
    </source>
</evidence>
<keyword evidence="2 8" id="KW-0723">Serine/threonine-protein kinase</keyword>
<protein>
    <recommendedName>
        <fullName evidence="1">non-specific serine/threonine protein kinase</fullName>
        <ecNumber evidence="1">2.7.11.1</ecNumber>
    </recommendedName>
</protein>
<dbReference type="InterPro" id="IPR011009">
    <property type="entry name" value="Kinase-like_dom_sf"/>
</dbReference>
<keyword evidence="4" id="KW-0547">Nucleotide-binding</keyword>
<proteinExistence type="predicted"/>
<evidence type="ECO:0000256" key="3">
    <source>
        <dbReference type="ARBA" id="ARBA00022679"/>
    </source>
</evidence>
<reference evidence="9" key="1">
    <citation type="journal article" date="2019" name="Int. J. Syst. Evol. Microbiol.">
        <title>The Global Catalogue of Microorganisms (GCM) 10K type strain sequencing project: providing services to taxonomists for standard genome sequencing and annotation.</title>
        <authorList>
            <consortium name="The Broad Institute Genomics Platform"/>
            <consortium name="The Broad Institute Genome Sequencing Center for Infectious Disease"/>
            <person name="Wu L."/>
            <person name="Ma J."/>
        </authorList>
    </citation>
    <scope>NUCLEOTIDE SEQUENCE [LARGE SCALE GENOMIC DNA]</scope>
    <source>
        <strain evidence="9">FCH27</strain>
    </source>
</reference>
<dbReference type="SUPFAM" id="SSF56112">
    <property type="entry name" value="Protein kinase-like (PK-like)"/>
    <property type="match status" value="1"/>
</dbReference>
<dbReference type="InterPro" id="IPR000719">
    <property type="entry name" value="Prot_kinase_dom"/>
</dbReference>
<gene>
    <name evidence="8" type="ORF">ACFQO6_18185</name>
</gene>
<sequence>MTADQQTLEDVARLIAPVGAEVRHLCEAGVGTFSIETPEGSDNVVYALKVNDEPQHDAGRSASEFAALLRINDPNVVKYRDTGTQRHGSGDYRWLAMDFVDGSSLAQLLAEGTVFDSPTAIRLLREATSGAAALWDAGTTHRNLAADNVMITPSGGLVIVDLGLAASDGTQGTVPAQPAHGSATQLGDWQADQFALGLLGYQLATGAEPFVHHDGHQAPQTDVKPIVRLAHDVNRTVPRELSHVLATMLASQPQDRYPEPSALQADLARIAGAVGSAGAPLVPIQSHGRPCRLA</sequence>
<evidence type="ECO:0000313" key="9">
    <source>
        <dbReference type="Proteomes" id="UP001596524"/>
    </source>
</evidence>
<organism evidence="8 9">
    <name type="scientific">Nocardioides astragali</name>
    <dbReference type="NCBI Taxonomy" id="1776736"/>
    <lineage>
        <taxon>Bacteria</taxon>
        <taxon>Bacillati</taxon>
        <taxon>Actinomycetota</taxon>
        <taxon>Actinomycetes</taxon>
        <taxon>Propionibacteriales</taxon>
        <taxon>Nocardioidaceae</taxon>
        <taxon>Nocardioides</taxon>
    </lineage>
</organism>
<dbReference type="GO" id="GO:0004674">
    <property type="term" value="F:protein serine/threonine kinase activity"/>
    <property type="evidence" value="ECO:0007669"/>
    <property type="project" value="UniProtKB-KW"/>
</dbReference>
<dbReference type="EC" id="2.7.11.1" evidence="1"/>
<keyword evidence="3" id="KW-0808">Transferase</keyword>
<evidence type="ECO:0000256" key="6">
    <source>
        <dbReference type="ARBA" id="ARBA00022840"/>
    </source>
</evidence>
<feature type="domain" description="Protein kinase" evidence="7">
    <location>
        <begin position="22"/>
        <end position="270"/>
    </location>
</feature>
<dbReference type="PANTHER" id="PTHR43289">
    <property type="entry name" value="MITOGEN-ACTIVATED PROTEIN KINASE KINASE KINASE 20-RELATED"/>
    <property type="match status" value="1"/>
</dbReference>
<evidence type="ECO:0000256" key="4">
    <source>
        <dbReference type="ARBA" id="ARBA00022741"/>
    </source>
</evidence>
<evidence type="ECO:0000256" key="2">
    <source>
        <dbReference type="ARBA" id="ARBA00022527"/>
    </source>
</evidence>
<dbReference type="PROSITE" id="PS50011">
    <property type="entry name" value="PROTEIN_KINASE_DOM"/>
    <property type="match status" value="1"/>
</dbReference>
<dbReference type="Pfam" id="PF00069">
    <property type="entry name" value="Pkinase"/>
    <property type="match status" value="1"/>
</dbReference>
<dbReference type="Gene3D" id="1.10.510.10">
    <property type="entry name" value="Transferase(Phosphotransferase) domain 1"/>
    <property type="match status" value="1"/>
</dbReference>
<comment type="caution">
    <text evidence="8">The sequence shown here is derived from an EMBL/GenBank/DDBJ whole genome shotgun (WGS) entry which is preliminary data.</text>
</comment>
<dbReference type="EMBL" id="JBHTCH010000021">
    <property type="protein sequence ID" value="MFC7362208.1"/>
    <property type="molecule type" value="Genomic_DNA"/>
</dbReference>
<keyword evidence="5 8" id="KW-0418">Kinase</keyword>